<comment type="subcellular location">
    <subcellularLocation>
        <location evidence="1">Nucleus</location>
    </subcellularLocation>
</comment>
<feature type="compositionally biased region" description="Basic residues" evidence="4">
    <location>
        <begin position="1"/>
        <end position="15"/>
    </location>
</feature>
<gene>
    <name evidence="5" type="ORF">COEREDRAFT_93065</name>
</gene>
<dbReference type="GO" id="GO:0005730">
    <property type="term" value="C:nucleolus"/>
    <property type="evidence" value="ECO:0007669"/>
    <property type="project" value="TreeGrafter"/>
</dbReference>
<sequence length="716" mass="80407">MGKVKKATKKYNQKHLKGELERRNKNKKAQQQHKKRELAKRKRGDAEGEGDDTELFTGIEEVDDLANFAGSSIKGVDDDLGRFMQADPENEDRSASDDEYNTSALLGGSDDETEGSDDDADIDDDDVKDESGASDGGSGEEDGGDSDDEETVFKKELKAMKEKDPAFFQFMEKNDPGSLRILEQDSEGEGSDGEDAEMDEDEEEEEDEKAESTGAIEVTTKLLVDWEREIKRDYSLRALKKLLLAFYAASHMDSENGESGDTPYRIQGMRIFNKTVSTAIRAVPKALGHHAPVVGGRVDRKSKKWSVVQALIKSYLASLLELQGQMSDAAMIQYLLKECERMVPYFACFVRYTRELVRGLLRQFGSTAADDGVRIMALLTLRQLVAISPAEIVDMALKGLYLTYVRSSNVKNMASLTTIQLMRNCGVELYGNDAHASYQHAFVYIRQLAIHLRNSMQLRSKESFRAIYNWQFVNSLDFWTEVLATYCGDRAEEKPELCSTLESLVYPLSQIILGVARLVPTAKYFPLRLRCIGLLLRLSSATGVYIPVLPMIIEVLESPEFLGRRPVKSTLKPLALDVHLKAPAEYEHTRVYLEAVLECVFGLLADAIASQSVRIAFPEWTVPVTLQLRRWRKHVGKSWVRFSKQLQGLLDKIDQTSRLVQQHRNNVEFGPSNFGAANRFMNTVDPDNTPVGVYASSLRNVRAQQRATLLKAEMEA</sequence>
<feature type="compositionally biased region" description="Acidic residues" evidence="4">
    <location>
        <begin position="109"/>
        <end position="128"/>
    </location>
</feature>
<dbReference type="SUPFAM" id="SSF48371">
    <property type="entry name" value="ARM repeat"/>
    <property type="match status" value="1"/>
</dbReference>
<organism evidence="5 6">
    <name type="scientific">Coemansia reversa (strain ATCC 12441 / NRRL 1564)</name>
    <dbReference type="NCBI Taxonomy" id="763665"/>
    <lineage>
        <taxon>Eukaryota</taxon>
        <taxon>Fungi</taxon>
        <taxon>Fungi incertae sedis</taxon>
        <taxon>Zoopagomycota</taxon>
        <taxon>Kickxellomycotina</taxon>
        <taxon>Kickxellomycetes</taxon>
        <taxon>Kickxellales</taxon>
        <taxon>Kickxellaceae</taxon>
        <taxon>Coemansia</taxon>
    </lineage>
</organism>
<keyword evidence="3" id="KW-0539">Nucleus</keyword>
<dbReference type="AlphaFoldDB" id="A0A2G5B9I9"/>
<dbReference type="GO" id="GO:0042273">
    <property type="term" value="P:ribosomal large subunit biogenesis"/>
    <property type="evidence" value="ECO:0007669"/>
    <property type="project" value="TreeGrafter"/>
</dbReference>
<dbReference type="InterPro" id="IPR016024">
    <property type="entry name" value="ARM-type_fold"/>
</dbReference>
<name>A0A2G5B9I9_COERN</name>
<feature type="compositionally biased region" description="Basic residues" evidence="4">
    <location>
        <begin position="24"/>
        <end position="43"/>
    </location>
</feature>
<accession>A0A2G5B9I9</accession>
<dbReference type="GO" id="GO:0005654">
    <property type="term" value="C:nucleoplasm"/>
    <property type="evidence" value="ECO:0007669"/>
    <property type="project" value="TreeGrafter"/>
</dbReference>
<dbReference type="Proteomes" id="UP000242474">
    <property type="component" value="Unassembled WGS sequence"/>
</dbReference>
<proteinExistence type="inferred from homology"/>
<keyword evidence="6" id="KW-1185">Reference proteome</keyword>
<protein>
    <submittedName>
        <fullName evidence="5">Noc2-domain-containing protein</fullName>
    </submittedName>
</protein>
<dbReference type="PANTHER" id="PTHR12687:SF4">
    <property type="entry name" value="NUCLEOLAR COMPLEX PROTEIN 2 HOMOLOG"/>
    <property type="match status" value="1"/>
</dbReference>
<feature type="compositionally biased region" description="Acidic residues" evidence="4">
    <location>
        <begin position="47"/>
        <end position="56"/>
    </location>
</feature>
<feature type="compositionally biased region" description="Acidic residues" evidence="4">
    <location>
        <begin position="184"/>
        <end position="209"/>
    </location>
</feature>
<feature type="compositionally biased region" description="Acidic residues" evidence="4">
    <location>
        <begin position="138"/>
        <end position="150"/>
    </location>
</feature>
<evidence type="ECO:0000256" key="4">
    <source>
        <dbReference type="SAM" id="MobiDB-lite"/>
    </source>
</evidence>
<dbReference type="EMBL" id="KZ303505">
    <property type="protein sequence ID" value="PIA15642.1"/>
    <property type="molecule type" value="Genomic_DNA"/>
</dbReference>
<evidence type="ECO:0000256" key="2">
    <source>
        <dbReference type="ARBA" id="ARBA00005907"/>
    </source>
</evidence>
<evidence type="ECO:0000313" key="6">
    <source>
        <dbReference type="Proteomes" id="UP000242474"/>
    </source>
</evidence>
<dbReference type="GO" id="GO:0030690">
    <property type="term" value="C:Noc1p-Noc2p complex"/>
    <property type="evidence" value="ECO:0007669"/>
    <property type="project" value="TreeGrafter"/>
</dbReference>
<feature type="region of interest" description="Disordered" evidence="4">
    <location>
        <begin position="1"/>
        <end position="56"/>
    </location>
</feature>
<dbReference type="STRING" id="763665.A0A2G5B9I9"/>
<dbReference type="Pfam" id="PF03715">
    <property type="entry name" value="Noc2"/>
    <property type="match status" value="1"/>
</dbReference>
<comment type="similarity">
    <text evidence="2">Belongs to the NOC2 family.</text>
</comment>
<evidence type="ECO:0000256" key="1">
    <source>
        <dbReference type="ARBA" id="ARBA00004123"/>
    </source>
</evidence>
<dbReference type="PANTHER" id="PTHR12687">
    <property type="entry name" value="NUCLEOLAR COMPLEX 2 AND RAD4-RELATED"/>
    <property type="match status" value="1"/>
</dbReference>
<evidence type="ECO:0000313" key="5">
    <source>
        <dbReference type="EMBL" id="PIA15642.1"/>
    </source>
</evidence>
<dbReference type="GO" id="GO:0030691">
    <property type="term" value="C:Noc2p-Noc3p complex"/>
    <property type="evidence" value="ECO:0007669"/>
    <property type="project" value="TreeGrafter"/>
</dbReference>
<dbReference type="InterPro" id="IPR005343">
    <property type="entry name" value="Noc2"/>
</dbReference>
<evidence type="ECO:0000256" key="3">
    <source>
        <dbReference type="ARBA" id="ARBA00023242"/>
    </source>
</evidence>
<feature type="region of interest" description="Disordered" evidence="4">
    <location>
        <begin position="71"/>
        <end position="156"/>
    </location>
</feature>
<feature type="region of interest" description="Disordered" evidence="4">
    <location>
        <begin position="182"/>
        <end position="213"/>
    </location>
</feature>
<reference evidence="5 6" key="1">
    <citation type="journal article" date="2015" name="Genome Biol. Evol.">
        <title>Phylogenomic analyses indicate that early fungi evolved digesting cell walls of algal ancestors of land plants.</title>
        <authorList>
            <person name="Chang Y."/>
            <person name="Wang S."/>
            <person name="Sekimoto S."/>
            <person name="Aerts A.L."/>
            <person name="Choi C."/>
            <person name="Clum A."/>
            <person name="LaButti K.M."/>
            <person name="Lindquist E.A."/>
            <person name="Yee Ngan C."/>
            <person name="Ohm R.A."/>
            <person name="Salamov A.A."/>
            <person name="Grigoriev I.V."/>
            <person name="Spatafora J.W."/>
            <person name="Berbee M.L."/>
        </authorList>
    </citation>
    <scope>NUCLEOTIDE SEQUENCE [LARGE SCALE GENOMIC DNA]</scope>
    <source>
        <strain evidence="5 6">NRRL 1564</strain>
    </source>
</reference>
<dbReference type="OrthoDB" id="10266662at2759"/>